<dbReference type="AlphaFoldDB" id="A0A5B7DD79"/>
<comment type="caution">
    <text evidence="2">The sequence shown here is derived from an EMBL/GenBank/DDBJ whole genome shotgun (WGS) entry which is preliminary data.</text>
</comment>
<protein>
    <submittedName>
        <fullName evidence="2">Uncharacterized protein</fullName>
    </submittedName>
</protein>
<accession>A0A5B7DD79</accession>
<evidence type="ECO:0000313" key="3">
    <source>
        <dbReference type="Proteomes" id="UP000324222"/>
    </source>
</evidence>
<evidence type="ECO:0000313" key="2">
    <source>
        <dbReference type="EMBL" id="MPC19046.1"/>
    </source>
</evidence>
<feature type="region of interest" description="Disordered" evidence="1">
    <location>
        <begin position="84"/>
        <end position="117"/>
    </location>
</feature>
<proteinExistence type="predicted"/>
<feature type="compositionally biased region" description="Basic and acidic residues" evidence="1">
    <location>
        <begin position="103"/>
        <end position="116"/>
    </location>
</feature>
<keyword evidence="3" id="KW-1185">Reference proteome</keyword>
<evidence type="ECO:0000256" key="1">
    <source>
        <dbReference type="SAM" id="MobiDB-lite"/>
    </source>
</evidence>
<gene>
    <name evidence="2" type="ORF">E2C01_011952</name>
</gene>
<organism evidence="2 3">
    <name type="scientific">Portunus trituberculatus</name>
    <name type="common">Swimming crab</name>
    <name type="synonym">Neptunus trituberculatus</name>
    <dbReference type="NCBI Taxonomy" id="210409"/>
    <lineage>
        <taxon>Eukaryota</taxon>
        <taxon>Metazoa</taxon>
        <taxon>Ecdysozoa</taxon>
        <taxon>Arthropoda</taxon>
        <taxon>Crustacea</taxon>
        <taxon>Multicrustacea</taxon>
        <taxon>Malacostraca</taxon>
        <taxon>Eumalacostraca</taxon>
        <taxon>Eucarida</taxon>
        <taxon>Decapoda</taxon>
        <taxon>Pleocyemata</taxon>
        <taxon>Brachyura</taxon>
        <taxon>Eubrachyura</taxon>
        <taxon>Portunoidea</taxon>
        <taxon>Portunidae</taxon>
        <taxon>Portuninae</taxon>
        <taxon>Portunus</taxon>
    </lineage>
</organism>
<dbReference type="EMBL" id="VSRR010000733">
    <property type="protein sequence ID" value="MPC19046.1"/>
    <property type="molecule type" value="Genomic_DNA"/>
</dbReference>
<sequence>MVLDGSCVDNGQQRRRLSTAALKDARRWNLTSVSPLSVQASQLHPHQPTTNGKCGVTLANTFRVSSLPATFTTLSHHKPCRNIDHTASPQTRDIHHSASPQTRDIHHTASPPDHKISTHLITGSCVKVDSLTRRVI</sequence>
<dbReference type="Proteomes" id="UP000324222">
    <property type="component" value="Unassembled WGS sequence"/>
</dbReference>
<name>A0A5B7DD79_PORTR</name>
<reference evidence="2 3" key="1">
    <citation type="submission" date="2019-05" db="EMBL/GenBank/DDBJ databases">
        <title>Another draft genome of Portunus trituberculatus and its Hox gene families provides insights of decapod evolution.</title>
        <authorList>
            <person name="Jeong J.-H."/>
            <person name="Song I."/>
            <person name="Kim S."/>
            <person name="Choi T."/>
            <person name="Kim D."/>
            <person name="Ryu S."/>
            <person name="Kim W."/>
        </authorList>
    </citation>
    <scope>NUCLEOTIDE SEQUENCE [LARGE SCALE GENOMIC DNA]</scope>
    <source>
        <tissue evidence="2">Muscle</tissue>
    </source>
</reference>